<dbReference type="InterPro" id="IPR050830">
    <property type="entry name" value="Fungal_FAS"/>
</dbReference>
<dbReference type="Pfam" id="PF22235">
    <property type="entry name" value="FAS1_thioest_ins"/>
    <property type="match status" value="1"/>
</dbReference>
<evidence type="ECO:0000313" key="4">
    <source>
        <dbReference type="Proteomes" id="UP000772434"/>
    </source>
</evidence>
<evidence type="ECO:0000313" key="2">
    <source>
        <dbReference type="EMBL" id="KAF9025190.1"/>
    </source>
</evidence>
<dbReference type="Proteomes" id="UP000772434">
    <property type="component" value="Unassembled WGS sequence"/>
</dbReference>
<dbReference type="PANTHER" id="PTHR10982">
    <property type="entry name" value="MALONYL COA-ACYL CARRIER PROTEIN TRANSACYLASE"/>
    <property type="match status" value="1"/>
</dbReference>
<gene>
    <name evidence="3" type="ORF">BDP27DRAFT_1430374</name>
    <name evidence="2" type="ORF">BDP27DRAFT_1437964</name>
</gene>
<comment type="caution">
    <text evidence="2">The sequence shown here is derived from an EMBL/GenBank/DDBJ whole genome shotgun (WGS) entry which is preliminary data.</text>
</comment>
<evidence type="ECO:0000313" key="3">
    <source>
        <dbReference type="EMBL" id="KAF9060222.1"/>
    </source>
</evidence>
<dbReference type="PANTHER" id="PTHR10982:SF21">
    <property type="entry name" value="FATTY ACID SYNTHASE SUBUNIT BETA"/>
    <property type="match status" value="1"/>
</dbReference>
<dbReference type="GO" id="GO:0016740">
    <property type="term" value="F:transferase activity"/>
    <property type="evidence" value="ECO:0007669"/>
    <property type="project" value="UniProtKB-KW"/>
</dbReference>
<reference evidence="2" key="1">
    <citation type="submission" date="2020-11" db="EMBL/GenBank/DDBJ databases">
        <authorList>
            <consortium name="DOE Joint Genome Institute"/>
            <person name="Ahrendt S."/>
            <person name="Riley R."/>
            <person name="Andreopoulos W."/>
            <person name="Labutti K."/>
            <person name="Pangilinan J."/>
            <person name="Ruiz-Duenas F.J."/>
            <person name="Barrasa J.M."/>
            <person name="Sanchez-Garcia M."/>
            <person name="Camarero S."/>
            <person name="Miyauchi S."/>
            <person name="Serrano A."/>
            <person name="Linde D."/>
            <person name="Babiker R."/>
            <person name="Drula E."/>
            <person name="Ayuso-Fernandez I."/>
            <person name="Pacheco R."/>
            <person name="Padilla G."/>
            <person name="Ferreira P."/>
            <person name="Barriuso J."/>
            <person name="Kellner H."/>
            <person name="Castanera R."/>
            <person name="Alfaro M."/>
            <person name="Ramirez L."/>
            <person name="Pisabarro A.G."/>
            <person name="Kuo A."/>
            <person name="Tritt A."/>
            <person name="Lipzen A."/>
            <person name="He G."/>
            <person name="Yan M."/>
            <person name="Ng V."/>
            <person name="Cullen D."/>
            <person name="Martin F."/>
            <person name="Rosso M.-N."/>
            <person name="Henrissat B."/>
            <person name="Hibbett D."/>
            <person name="Martinez A.T."/>
            <person name="Grigoriev I.V."/>
        </authorList>
    </citation>
    <scope>NUCLEOTIDE SEQUENCE</scope>
    <source>
        <strain evidence="2">AH 40177</strain>
    </source>
</reference>
<dbReference type="EMBL" id="JADNRY010000255">
    <property type="protein sequence ID" value="KAF9060222.1"/>
    <property type="molecule type" value="Genomic_DNA"/>
</dbReference>
<dbReference type="Gene3D" id="3.10.129.10">
    <property type="entry name" value="Hotdog Thioesterase"/>
    <property type="match status" value="1"/>
</dbReference>
<keyword evidence="4" id="KW-1185">Reference proteome</keyword>
<sequence length="212" mass="23432">MSTVNSYHCKKYSGHLPSRSLSVVNSATGKVVKVKGHVYRKGKHVVEVVSGFLYRSVFTNYSNTLKSAEPDYVVTSTTNPDVGVLQSKEWFDWDDEPKSLTPGLPLIFAFSLRFPSKTILPSTSPPSLWRYSFADDAHGNPVLSYLQRHGSPKGQTVPLANEGYKLTIEGTTSFFSPLTNEPHSGVSGDFNPIHINLYFSCYAGLPETITHN</sequence>
<proteinExistence type="predicted"/>
<organism evidence="2 4">
    <name type="scientific">Rhodocollybia butyracea</name>
    <dbReference type="NCBI Taxonomy" id="206335"/>
    <lineage>
        <taxon>Eukaryota</taxon>
        <taxon>Fungi</taxon>
        <taxon>Dikarya</taxon>
        <taxon>Basidiomycota</taxon>
        <taxon>Agaricomycotina</taxon>
        <taxon>Agaricomycetes</taxon>
        <taxon>Agaricomycetidae</taxon>
        <taxon>Agaricales</taxon>
        <taxon>Marasmiineae</taxon>
        <taxon>Omphalotaceae</taxon>
        <taxon>Rhodocollybia</taxon>
    </lineage>
</organism>
<dbReference type="EMBL" id="JADNRY010000878">
    <property type="protein sequence ID" value="KAF9025190.1"/>
    <property type="molecule type" value="Genomic_DNA"/>
</dbReference>
<accession>A0A9P5P4R2</accession>
<name>A0A9P5P4R2_9AGAR</name>
<evidence type="ECO:0000256" key="1">
    <source>
        <dbReference type="ARBA" id="ARBA00022679"/>
    </source>
</evidence>
<dbReference type="AlphaFoldDB" id="A0A9P5P4R2"/>
<keyword evidence="1" id="KW-0808">Transferase</keyword>
<protein>
    <submittedName>
        <fullName evidence="2">Uncharacterized protein</fullName>
    </submittedName>
</protein>
<dbReference type="OrthoDB" id="3045391at2759"/>